<name>A0AB34GN36_ESCRO</name>
<organism evidence="6 7">
    <name type="scientific">Eschrichtius robustus</name>
    <name type="common">California gray whale</name>
    <name type="synonym">Eschrichtius gibbosus</name>
    <dbReference type="NCBI Taxonomy" id="9764"/>
    <lineage>
        <taxon>Eukaryota</taxon>
        <taxon>Metazoa</taxon>
        <taxon>Chordata</taxon>
        <taxon>Craniata</taxon>
        <taxon>Vertebrata</taxon>
        <taxon>Euteleostomi</taxon>
        <taxon>Mammalia</taxon>
        <taxon>Eutheria</taxon>
        <taxon>Laurasiatheria</taxon>
        <taxon>Artiodactyla</taxon>
        <taxon>Whippomorpha</taxon>
        <taxon>Cetacea</taxon>
        <taxon>Mysticeti</taxon>
        <taxon>Eschrichtiidae</taxon>
        <taxon>Eschrichtius</taxon>
    </lineage>
</organism>
<dbReference type="InterPro" id="IPR001251">
    <property type="entry name" value="CRAL-TRIO_dom"/>
</dbReference>
<proteinExistence type="predicted"/>
<protein>
    <recommendedName>
        <fullName evidence="5">CRAL-TRIO domain-containing protein</fullName>
    </recommendedName>
</protein>
<dbReference type="Proteomes" id="UP001159641">
    <property type="component" value="Unassembled WGS sequence"/>
</dbReference>
<comment type="caution">
    <text evidence="6">The sequence shown here is derived from an EMBL/GenBank/DDBJ whole genome shotgun (WGS) entry which is preliminary data.</text>
</comment>
<dbReference type="GO" id="GO:0030136">
    <property type="term" value="C:clathrin-coated vesicle"/>
    <property type="evidence" value="ECO:0007669"/>
    <property type="project" value="TreeGrafter"/>
</dbReference>
<dbReference type="InterPro" id="IPR036865">
    <property type="entry name" value="CRAL-TRIO_dom_sf"/>
</dbReference>
<keyword evidence="2" id="KW-0333">Golgi apparatus</keyword>
<evidence type="ECO:0000313" key="7">
    <source>
        <dbReference type="Proteomes" id="UP001159641"/>
    </source>
</evidence>
<keyword evidence="3" id="KW-0446">Lipid-binding</keyword>
<dbReference type="AlphaFoldDB" id="A0AB34GN36"/>
<dbReference type="EMBL" id="JAIQCJ010002212">
    <property type="protein sequence ID" value="KAJ8779809.1"/>
    <property type="molecule type" value="Genomic_DNA"/>
</dbReference>
<dbReference type="Pfam" id="PF00650">
    <property type="entry name" value="CRAL_TRIO"/>
    <property type="match status" value="1"/>
</dbReference>
<gene>
    <name evidence="6" type="ORF">J1605_012296</name>
</gene>
<evidence type="ECO:0000256" key="2">
    <source>
        <dbReference type="ARBA" id="ARBA00023034"/>
    </source>
</evidence>
<dbReference type="PANTHER" id="PTHR10174">
    <property type="entry name" value="ALPHA-TOCOPHEROL TRANSFER PROTEIN-RELATED"/>
    <property type="match status" value="1"/>
</dbReference>
<reference evidence="6 7" key="1">
    <citation type="submission" date="2022-11" db="EMBL/GenBank/DDBJ databases">
        <title>Whole genome sequence of Eschrichtius robustus ER-17-0199.</title>
        <authorList>
            <person name="Bruniche-Olsen A."/>
            <person name="Black A.N."/>
            <person name="Fields C.J."/>
            <person name="Walden K."/>
            <person name="Dewoody J.A."/>
        </authorList>
    </citation>
    <scope>NUCLEOTIDE SEQUENCE [LARGE SCALE GENOMIC DNA]</scope>
    <source>
        <strain evidence="6">ER-17-0199</strain>
        <tissue evidence="6">Blubber</tissue>
    </source>
</reference>
<evidence type="ECO:0000313" key="6">
    <source>
        <dbReference type="EMBL" id="KAJ8779809.1"/>
    </source>
</evidence>
<feature type="domain" description="CRAL-TRIO" evidence="5">
    <location>
        <begin position="25"/>
        <end position="82"/>
    </location>
</feature>
<dbReference type="GO" id="GO:0005768">
    <property type="term" value="C:endosome"/>
    <property type="evidence" value="ECO:0007669"/>
    <property type="project" value="TreeGrafter"/>
</dbReference>
<keyword evidence="7" id="KW-1185">Reference proteome</keyword>
<dbReference type="PROSITE" id="PS50191">
    <property type="entry name" value="CRAL_TRIO"/>
    <property type="match status" value="1"/>
</dbReference>
<dbReference type="GO" id="GO:0000139">
    <property type="term" value="C:Golgi membrane"/>
    <property type="evidence" value="ECO:0007669"/>
    <property type="project" value="UniProtKB-SubCell"/>
</dbReference>
<dbReference type="Gene3D" id="3.40.525.10">
    <property type="entry name" value="CRAL-TRIO lipid binding domain"/>
    <property type="match status" value="1"/>
</dbReference>
<evidence type="ECO:0000256" key="1">
    <source>
        <dbReference type="ARBA" id="ARBA00004395"/>
    </source>
</evidence>
<sequence>MGKGKYPTPGTLAILFHPSGEKKNQETLDSFPARFGGIHFVNQPWYIHALYTVIRPFLKEKTRKRVFVCFFVFLFPFCSPIQ</sequence>
<evidence type="ECO:0000256" key="3">
    <source>
        <dbReference type="ARBA" id="ARBA00023121"/>
    </source>
</evidence>
<dbReference type="PRINTS" id="PR00180">
    <property type="entry name" value="CRETINALDHBP"/>
</dbReference>
<dbReference type="GO" id="GO:1902936">
    <property type="term" value="F:phosphatidylinositol bisphosphate binding"/>
    <property type="evidence" value="ECO:0007669"/>
    <property type="project" value="TreeGrafter"/>
</dbReference>
<dbReference type="PANTHER" id="PTHR10174:SF73">
    <property type="entry name" value="CLAVESIN-2"/>
    <property type="match status" value="1"/>
</dbReference>
<evidence type="ECO:0000259" key="5">
    <source>
        <dbReference type="PROSITE" id="PS50191"/>
    </source>
</evidence>
<evidence type="ECO:0000256" key="4">
    <source>
        <dbReference type="ARBA" id="ARBA00023136"/>
    </source>
</evidence>
<accession>A0AB34GN36</accession>
<comment type="subcellular location">
    <subcellularLocation>
        <location evidence="1">Golgi apparatus membrane</location>
        <topology evidence="1">Peripheral membrane protein</topology>
    </subcellularLocation>
</comment>
<dbReference type="GO" id="GO:0007040">
    <property type="term" value="P:lysosome organization"/>
    <property type="evidence" value="ECO:0007669"/>
    <property type="project" value="TreeGrafter"/>
</dbReference>
<dbReference type="CDD" id="cd00170">
    <property type="entry name" value="SEC14"/>
    <property type="match status" value="1"/>
</dbReference>
<dbReference type="SUPFAM" id="SSF52087">
    <property type="entry name" value="CRAL/TRIO domain"/>
    <property type="match status" value="1"/>
</dbReference>
<keyword evidence="4" id="KW-0472">Membrane</keyword>
<dbReference type="GO" id="GO:0005802">
    <property type="term" value="C:trans-Golgi network"/>
    <property type="evidence" value="ECO:0007669"/>
    <property type="project" value="TreeGrafter"/>
</dbReference>